<accession>A0A432V7Z0</accession>
<dbReference type="OrthoDB" id="4235906at2"/>
<evidence type="ECO:0000313" key="1">
    <source>
        <dbReference type="EMBL" id="RUM98276.1"/>
    </source>
</evidence>
<reference evidence="1 2" key="1">
    <citation type="submission" date="2018-11" db="EMBL/GenBank/DDBJ databases">
        <title>Pseudaminobacter arsenicus sp. nov., an arsenic-resistant bacterium isolated from arsenic-rich aquifers.</title>
        <authorList>
            <person name="Mu Y."/>
        </authorList>
    </citation>
    <scope>NUCLEOTIDE SEQUENCE [LARGE SCALE GENOMIC DNA]</scope>
    <source>
        <strain evidence="1 2">CB3</strain>
    </source>
</reference>
<dbReference type="AlphaFoldDB" id="A0A432V7Z0"/>
<dbReference type="GO" id="GO:0019171">
    <property type="term" value="F:(3R)-hydroxyacyl-[acyl-carrier-protein] dehydratase activity"/>
    <property type="evidence" value="ECO:0007669"/>
    <property type="project" value="TreeGrafter"/>
</dbReference>
<protein>
    <submittedName>
        <fullName evidence="1">Acyl dehydratase</fullName>
    </submittedName>
</protein>
<comment type="caution">
    <text evidence="1">The sequence shown here is derived from an EMBL/GenBank/DDBJ whole genome shotgun (WGS) entry which is preliminary data.</text>
</comment>
<dbReference type="PANTHER" id="PTHR28152">
    <property type="entry name" value="HYDROXYACYL-THIOESTER DEHYDRATASE TYPE 2, MITOCHONDRIAL"/>
    <property type="match status" value="1"/>
</dbReference>
<dbReference type="EMBL" id="RKST01000007">
    <property type="protein sequence ID" value="RUM98276.1"/>
    <property type="molecule type" value="Genomic_DNA"/>
</dbReference>
<keyword evidence="2" id="KW-1185">Reference proteome</keyword>
<organism evidence="1 2">
    <name type="scientific">Borborobacter arsenicus</name>
    <dbReference type="NCBI Taxonomy" id="1851146"/>
    <lineage>
        <taxon>Bacteria</taxon>
        <taxon>Pseudomonadati</taxon>
        <taxon>Pseudomonadota</taxon>
        <taxon>Alphaproteobacteria</taxon>
        <taxon>Hyphomicrobiales</taxon>
        <taxon>Phyllobacteriaceae</taxon>
        <taxon>Borborobacter</taxon>
    </lineage>
</organism>
<dbReference type="Proteomes" id="UP000281647">
    <property type="component" value="Unassembled WGS sequence"/>
</dbReference>
<dbReference type="Gene3D" id="3.10.129.10">
    <property type="entry name" value="Hotdog Thioesterase"/>
    <property type="match status" value="1"/>
</dbReference>
<dbReference type="PANTHER" id="PTHR28152:SF1">
    <property type="entry name" value="HYDROXYACYL-THIOESTER DEHYDRATASE TYPE 2, MITOCHONDRIAL"/>
    <property type="match status" value="1"/>
</dbReference>
<gene>
    <name evidence="1" type="ORF">EET67_09270</name>
</gene>
<dbReference type="RefSeq" id="WP_128626656.1">
    <property type="nucleotide sequence ID" value="NZ_RKST01000007.1"/>
</dbReference>
<evidence type="ECO:0000313" key="2">
    <source>
        <dbReference type="Proteomes" id="UP000281647"/>
    </source>
</evidence>
<dbReference type="InterPro" id="IPR029069">
    <property type="entry name" value="HotDog_dom_sf"/>
</dbReference>
<dbReference type="InterPro" id="IPR052741">
    <property type="entry name" value="Mitochondrial_HTD2"/>
</dbReference>
<proteinExistence type="predicted"/>
<dbReference type="SUPFAM" id="SSF54637">
    <property type="entry name" value="Thioesterase/thiol ester dehydrase-isomerase"/>
    <property type="match status" value="1"/>
</dbReference>
<sequence length="142" mass="15581">MTGKQICIEDVHVGLVLPELVKQPTTSMLFRFSAVTWNAHRIHYDEPYARSEGHDRVLVQATMHGAFLLQIITGFAGPAGRVTEFTYSNRGKAMPGDILTLGGTVTELDDAAAIVGCDIWERNHQHVICAVGSARILLPRRG</sequence>
<name>A0A432V7Z0_9HYPH</name>